<dbReference type="Gene3D" id="1.10.10.1100">
    <property type="entry name" value="BFD-like [2Fe-2S]-binding domain"/>
    <property type="match status" value="1"/>
</dbReference>
<gene>
    <name evidence="3" type="ORF">ACJDUG_10950</name>
</gene>
<protein>
    <submittedName>
        <fullName evidence="3">NAD(P)/FAD-dependent oxidoreductase</fullName>
    </submittedName>
</protein>
<dbReference type="InterPro" id="IPR036188">
    <property type="entry name" value="FAD/NAD-bd_sf"/>
</dbReference>
<name>A0ABW8T5C5_9CLOT</name>
<dbReference type="CDD" id="cd19946">
    <property type="entry name" value="GlpA-like_Fer2_BFD-like"/>
    <property type="match status" value="1"/>
</dbReference>
<feature type="domain" description="BFD-like [2Fe-2S]-binding" evidence="2">
    <location>
        <begin position="397"/>
        <end position="450"/>
    </location>
</feature>
<accession>A0ABW8T5C5</accession>
<dbReference type="InterPro" id="IPR041854">
    <property type="entry name" value="BFD-like_2Fe2S-bd_dom_sf"/>
</dbReference>
<comment type="caution">
    <text evidence="3">The sequence shown here is derived from an EMBL/GenBank/DDBJ whole genome shotgun (WGS) entry which is preliminary data.</text>
</comment>
<organism evidence="3 4">
    <name type="scientific">Candidatus Clostridium stratigraminis</name>
    <dbReference type="NCBI Taxonomy" id="3381661"/>
    <lineage>
        <taxon>Bacteria</taxon>
        <taxon>Bacillati</taxon>
        <taxon>Bacillota</taxon>
        <taxon>Clostridia</taxon>
        <taxon>Eubacteriales</taxon>
        <taxon>Clostridiaceae</taxon>
        <taxon>Clostridium</taxon>
    </lineage>
</organism>
<dbReference type="Proteomes" id="UP001623591">
    <property type="component" value="Unassembled WGS sequence"/>
</dbReference>
<dbReference type="SUPFAM" id="SSF51905">
    <property type="entry name" value="FAD/NAD(P)-binding domain"/>
    <property type="match status" value="1"/>
</dbReference>
<evidence type="ECO:0000313" key="4">
    <source>
        <dbReference type="Proteomes" id="UP001623591"/>
    </source>
</evidence>
<dbReference type="Gene3D" id="3.50.50.60">
    <property type="entry name" value="FAD/NAD(P)-binding domain"/>
    <property type="match status" value="1"/>
</dbReference>
<evidence type="ECO:0000259" key="2">
    <source>
        <dbReference type="Pfam" id="PF04324"/>
    </source>
</evidence>
<sequence length="478" mass="52761">MYDVVIIGAGVIGCSIARELSKYKLKSLVLEKENDVCCGTSKANSAIVHAGFDAKPGTLKGSLNAKANLMFDKLSEDLNFHFRRNGSMVLCLDEMDIDKLYELKERGEKNGVPFLEILTGEEVRRMEPSVTDKVVAALYAPTGGIVCPFNLTIALAENAYVNGVEFSFNSEVLELKKLDNIFEIKTASEVIFSKLLVNAAGVYSDKFNNMLSENKFTIIPRKGEYNLFDKYIGYIADKTFFQLPTKLGKGILVSPTTDGNLIVGPNAIDIEDKEDVSTTREGLDDIMEKALLSVKHIPLGSVITSFSGLRARSDKDDFILGEAPDVPGFINAASIESPGLTCSPLIGEIISEIVVNKLKPEVNKAFNPKRKTIVRFNELNLEEKTKIIRKKPEYGRIVCRCEYVTEGEILDAIRRPLGAKDLDGVKRRTRAGAGRCQAGFCMPRVMEILQTELNVPPTEITKFGRQSKILVGLSKENI</sequence>
<proteinExistence type="predicted"/>
<dbReference type="PANTHER" id="PTHR42720">
    <property type="entry name" value="GLYCEROL-3-PHOSPHATE DEHYDROGENASE"/>
    <property type="match status" value="1"/>
</dbReference>
<dbReference type="PANTHER" id="PTHR42720:SF1">
    <property type="entry name" value="GLYCEROL 3-PHOSPHATE OXIDASE"/>
    <property type="match status" value="1"/>
</dbReference>
<dbReference type="Pfam" id="PF04324">
    <property type="entry name" value="Fer2_BFD"/>
    <property type="match status" value="1"/>
</dbReference>
<dbReference type="EMBL" id="JBJHZZ010000007">
    <property type="protein sequence ID" value="MFL0247486.1"/>
    <property type="molecule type" value="Genomic_DNA"/>
</dbReference>
<dbReference type="Pfam" id="PF01266">
    <property type="entry name" value="DAO"/>
    <property type="match status" value="1"/>
</dbReference>
<dbReference type="InterPro" id="IPR007419">
    <property type="entry name" value="BFD-like_2Fe2S-bd_dom"/>
</dbReference>
<dbReference type="Gene3D" id="3.30.9.10">
    <property type="entry name" value="D-Amino Acid Oxidase, subunit A, domain 2"/>
    <property type="match status" value="1"/>
</dbReference>
<keyword evidence="4" id="KW-1185">Reference proteome</keyword>
<evidence type="ECO:0000313" key="3">
    <source>
        <dbReference type="EMBL" id="MFL0247486.1"/>
    </source>
</evidence>
<dbReference type="InterPro" id="IPR006076">
    <property type="entry name" value="FAD-dep_OxRdtase"/>
</dbReference>
<dbReference type="RefSeq" id="WP_406769937.1">
    <property type="nucleotide sequence ID" value="NZ_JBJHZZ010000007.1"/>
</dbReference>
<evidence type="ECO:0000259" key="1">
    <source>
        <dbReference type="Pfam" id="PF01266"/>
    </source>
</evidence>
<feature type="domain" description="FAD dependent oxidoreductase" evidence="1">
    <location>
        <begin position="3"/>
        <end position="352"/>
    </location>
</feature>
<reference evidence="3 4" key="1">
    <citation type="submission" date="2024-11" db="EMBL/GenBank/DDBJ databases">
        <authorList>
            <person name="Heng Y.C."/>
            <person name="Lim A.C.H."/>
            <person name="Lee J.K.Y."/>
            <person name="Kittelmann S."/>
        </authorList>
    </citation>
    <scope>NUCLEOTIDE SEQUENCE [LARGE SCALE GENOMIC DNA]</scope>
    <source>
        <strain evidence="3 4">WILCCON 0185</strain>
    </source>
</reference>
<dbReference type="InterPro" id="IPR052745">
    <property type="entry name" value="G3P_Oxidase/Oxidoreductase"/>
</dbReference>